<dbReference type="EMBL" id="GBXM01094950">
    <property type="protein sequence ID" value="JAH13627.1"/>
    <property type="molecule type" value="Transcribed_RNA"/>
</dbReference>
<reference evidence="1" key="2">
    <citation type="journal article" date="2015" name="Fish Shellfish Immunol.">
        <title>Early steps in the European eel (Anguilla anguilla)-Vibrio vulnificus interaction in the gills: Role of the RtxA13 toxin.</title>
        <authorList>
            <person name="Callol A."/>
            <person name="Pajuelo D."/>
            <person name="Ebbesson L."/>
            <person name="Teles M."/>
            <person name="MacKenzie S."/>
            <person name="Amaro C."/>
        </authorList>
    </citation>
    <scope>NUCLEOTIDE SEQUENCE</scope>
</reference>
<reference evidence="1" key="1">
    <citation type="submission" date="2014-11" db="EMBL/GenBank/DDBJ databases">
        <authorList>
            <person name="Amaro Gonzalez C."/>
        </authorList>
    </citation>
    <scope>NUCLEOTIDE SEQUENCE</scope>
</reference>
<dbReference type="AlphaFoldDB" id="A0A0E9QAR7"/>
<organism evidence="1">
    <name type="scientific">Anguilla anguilla</name>
    <name type="common">European freshwater eel</name>
    <name type="synonym">Muraena anguilla</name>
    <dbReference type="NCBI Taxonomy" id="7936"/>
    <lineage>
        <taxon>Eukaryota</taxon>
        <taxon>Metazoa</taxon>
        <taxon>Chordata</taxon>
        <taxon>Craniata</taxon>
        <taxon>Vertebrata</taxon>
        <taxon>Euteleostomi</taxon>
        <taxon>Actinopterygii</taxon>
        <taxon>Neopterygii</taxon>
        <taxon>Teleostei</taxon>
        <taxon>Anguilliformes</taxon>
        <taxon>Anguillidae</taxon>
        <taxon>Anguilla</taxon>
    </lineage>
</organism>
<accession>A0A0E9QAR7</accession>
<proteinExistence type="predicted"/>
<name>A0A0E9QAR7_ANGAN</name>
<protein>
    <submittedName>
        <fullName evidence="1">Uncharacterized protein</fullName>
    </submittedName>
</protein>
<sequence>MSDILNICGTPSNEPPEWAEVTWEALRVTLSKHTNVQLPREVRKTKA</sequence>
<evidence type="ECO:0000313" key="1">
    <source>
        <dbReference type="EMBL" id="JAH13627.1"/>
    </source>
</evidence>